<reference evidence="7 8" key="1">
    <citation type="submission" date="2017-09" db="EMBL/GenBank/DDBJ databases">
        <title>Depth-based differentiation of microbial function through sediment-hosted aquifers and enrichment of novel symbionts in the deep terrestrial subsurface.</title>
        <authorList>
            <person name="Probst A.J."/>
            <person name="Ladd B."/>
            <person name="Jarett J.K."/>
            <person name="Geller-Mcgrath D.E."/>
            <person name="Sieber C.M."/>
            <person name="Emerson J.B."/>
            <person name="Anantharaman K."/>
            <person name="Thomas B.C."/>
            <person name="Malmstrom R."/>
            <person name="Stieglmeier M."/>
            <person name="Klingl A."/>
            <person name="Woyke T."/>
            <person name="Ryan C.M."/>
            <person name="Banfield J.F."/>
        </authorList>
    </citation>
    <scope>NUCLEOTIDE SEQUENCE [LARGE SCALE GENOMIC DNA]</scope>
    <source>
        <strain evidence="7">CG17_big_fil_post_rev_8_21_14_2_50_48_46</strain>
    </source>
</reference>
<dbReference type="GO" id="GO:0140104">
    <property type="term" value="F:molecular carrier activity"/>
    <property type="evidence" value="ECO:0007669"/>
    <property type="project" value="InterPro"/>
</dbReference>
<name>A0A2M7G695_9BACT</name>
<gene>
    <name evidence="7" type="ORF">COW36_08610</name>
</gene>
<dbReference type="Gene3D" id="3.40.190.10">
    <property type="entry name" value="Periplasmic binding protein-like II"/>
    <property type="match status" value="2"/>
</dbReference>
<comment type="similarity">
    <text evidence="2">Belongs to the prokaryotic sulfate-binding protein family.</text>
</comment>
<evidence type="ECO:0000256" key="6">
    <source>
        <dbReference type="SAM" id="SignalP"/>
    </source>
</evidence>
<dbReference type="CDD" id="cd13519">
    <property type="entry name" value="PBP2_PEB3_AcfC"/>
    <property type="match status" value="1"/>
</dbReference>
<keyword evidence="3" id="KW-0813">Transport</keyword>
<evidence type="ECO:0000256" key="3">
    <source>
        <dbReference type="ARBA" id="ARBA00022448"/>
    </source>
</evidence>
<comment type="subcellular location">
    <subcellularLocation>
        <location evidence="1">Periplasm</location>
    </subcellularLocation>
</comment>
<dbReference type="InterPro" id="IPR005669">
    <property type="entry name" value="Thiosulph/SO4-bd"/>
</dbReference>
<organism evidence="7 8">
    <name type="scientific">bacterium (Candidatus Blackallbacteria) CG17_big_fil_post_rev_8_21_14_2_50_48_46</name>
    <dbReference type="NCBI Taxonomy" id="2014261"/>
    <lineage>
        <taxon>Bacteria</taxon>
        <taxon>Candidatus Blackallbacteria</taxon>
    </lineage>
</organism>
<comment type="caution">
    <text evidence="7">The sequence shown here is derived from an EMBL/GenBank/DDBJ whole genome shotgun (WGS) entry which is preliminary data.</text>
</comment>
<dbReference type="EMBL" id="PFFQ01000023">
    <property type="protein sequence ID" value="PIW17548.1"/>
    <property type="molecule type" value="Genomic_DNA"/>
</dbReference>
<proteinExistence type="inferred from homology"/>
<dbReference type="PANTHER" id="PTHR30368:SF2">
    <property type="entry name" value="SULFATE-BINDING PROTEIN"/>
    <property type="match status" value="1"/>
</dbReference>
<evidence type="ECO:0000313" key="8">
    <source>
        <dbReference type="Proteomes" id="UP000231019"/>
    </source>
</evidence>
<accession>A0A2M7G695</accession>
<feature type="chain" id="PRO_5014740500" evidence="6">
    <location>
        <begin position="19"/>
        <end position="261"/>
    </location>
</feature>
<dbReference type="GO" id="GO:1902358">
    <property type="term" value="P:sulfate transmembrane transport"/>
    <property type="evidence" value="ECO:0007669"/>
    <property type="project" value="InterPro"/>
</dbReference>
<dbReference type="Pfam" id="PF13531">
    <property type="entry name" value="SBP_bac_11"/>
    <property type="match status" value="1"/>
</dbReference>
<keyword evidence="4 6" id="KW-0732">Signal</keyword>
<evidence type="ECO:0000256" key="2">
    <source>
        <dbReference type="ARBA" id="ARBA00006099"/>
    </source>
</evidence>
<dbReference type="Proteomes" id="UP000231019">
    <property type="component" value="Unassembled WGS sequence"/>
</dbReference>
<evidence type="ECO:0000313" key="7">
    <source>
        <dbReference type="EMBL" id="PIW17548.1"/>
    </source>
</evidence>
<keyword evidence="5" id="KW-0574">Periplasm</keyword>
<dbReference type="PANTHER" id="PTHR30368">
    <property type="entry name" value="SULFATE-BINDING PROTEIN"/>
    <property type="match status" value="1"/>
</dbReference>
<evidence type="ECO:0000256" key="5">
    <source>
        <dbReference type="ARBA" id="ARBA00022764"/>
    </source>
</evidence>
<evidence type="ECO:0000256" key="4">
    <source>
        <dbReference type="ARBA" id="ARBA00022729"/>
    </source>
</evidence>
<dbReference type="AlphaFoldDB" id="A0A2M7G695"/>
<dbReference type="GO" id="GO:0042597">
    <property type="term" value="C:periplasmic space"/>
    <property type="evidence" value="ECO:0007669"/>
    <property type="project" value="UniProtKB-SubCell"/>
</dbReference>
<sequence length="261" mass="28902">MKLSLLLKTFVLSSLVFAQAVSAQEVLHVYGPGGPAPAMREAAQVFEQKTSIHVEITAGPTSAWLQQAKENADMIYSGSEHMMSDFILALEGQISSPKVEPLYLRPLALLVRPGNPKKIRGVRDLLKPGLNILVVNGAGQTGAWEDMIGRSGEIEKVKALRQNIKVAAKNSAEARQFWGQEPQLDVWIIWNIWQIANPSLADLVNIEPEYALYRDTAIVPSTRGETKPALKAFRDFLKSEQGAEIFAHWGWKKNFKAESAQ</sequence>
<dbReference type="SUPFAM" id="SSF53850">
    <property type="entry name" value="Periplasmic binding protein-like II"/>
    <property type="match status" value="1"/>
</dbReference>
<protein>
    <submittedName>
        <fullName evidence="7">ABC transporter substrate-binding protein</fullName>
    </submittedName>
</protein>
<feature type="signal peptide" evidence="6">
    <location>
        <begin position="1"/>
        <end position="18"/>
    </location>
</feature>
<evidence type="ECO:0000256" key="1">
    <source>
        <dbReference type="ARBA" id="ARBA00004418"/>
    </source>
</evidence>